<protein>
    <submittedName>
        <fullName evidence="2">Uncharacterized protein</fullName>
    </submittedName>
</protein>
<keyword evidence="1" id="KW-0472">Membrane</keyword>
<dbReference type="OrthoDB" id="311279at2759"/>
<name>A0A427YM58_9TREE</name>
<evidence type="ECO:0000313" key="2">
    <source>
        <dbReference type="EMBL" id="RSH92156.1"/>
    </source>
</evidence>
<dbReference type="Proteomes" id="UP000279259">
    <property type="component" value="Unassembled WGS sequence"/>
</dbReference>
<feature type="transmembrane region" description="Helical" evidence="1">
    <location>
        <begin position="12"/>
        <end position="32"/>
    </location>
</feature>
<dbReference type="EMBL" id="RSCD01000006">
    <property type="protein sequence ID" value="RSH92156.1"/>
    <property type="molecule type" value="Genomic_DNA"/>
</dbReference>
<dbReference type="AlphaFoldDB" id="A0A427YM58"/>
<reference evidence="2 3" key="1">
    <citation type="submission" date="2018-11" db="EMBL/GenBank/DDBJ databases">
        <title>Genome sequence of Saitozyma podzolica DSM 27192.</title>
        <authorList>
            <person name="Aliyu H."/>
            <person name="Gorte O."/>
            <person name="Ochsenreither K."/>
        </authorList>
    </citation>
    <scope>NUCLEOTIDE SEQUENCE [LARGE SCALE GENOMIC DNA]</scope>
    <source>
        <strain evidence="2 3">DSM 27192</strain>
    </source>
</reference>
<sequence>MTAASDKLLGGAMLAVAAFVFGYYTVWALFLVEVKVKRKSEVGGPTFTAIGNGESTPGELTQFALSASCLRCAPKHLKHPKHPKHLKHLKHLKHIVTSSTILIKRLIKHLIERLVTFAQSSIGHGNHHFIPHT</sequence>
<evidence type="ECO:0000256" key="1">
    <source>
        <dbReference type="SAM" id="Phobius"/>
    </source>
</evidence>
<proteinExistence type="predicted"/>
<keyword evidence="3" id="KW-1185">Reference proteome</keyword>
<keyword evidence="1" id="KW-0812">Transmembrane</keyword>
<accession>A0A427YM58</accession>
<gene>
    <name evidence="2" type="ORF">EHS25_008571</name>
</gene>
<organism evidence="2 3">
    <name type="scientific">Saitozyma podzolica</name>
    <dbReference type="NCBI Taxonomy" id="1890683"/>
    <lineage>
        <taxon>Eukaryota</taxon>
        <taxon>Fungi</taxon>
        <taxon>Dikarya</taxon>
        <taxon>Basidiomycota</taxon>
        <taxon>Agaricomycotina</taxon>
        <taxon>Tremellomycetes</taxon>
        <taxon>Tremellales</taxon>
        <taxon>Trimorphomycetaceae</taxon>
        <taxon>Saitozyma</taxon>
    </lineage>
</organism>
<keyword evidence="1" id="KW-1133">Transmembrane helix</keyword>
<evidence type="ECO:0000313" key="3">
    <source>
        <dbReference type="Proteomes" id="UP000279259"/>
    </source>
</evidence>
<comment type="caution">
    <text evidence="2">The sequence shown here is derived from an EMBL/GenBank/DDBJ whole genome shotgun (WGS) entry which is preliminary data.</text>
</comment>